<keyword evidence="5 6" id="KW-0472">Membrane</keyword>
<keyword evidence="2" id="KW-1003">Cell membrane</keyword>
<sequence>MSSAEQTTSPGLPARILAFVVGDSQADRAVPPTGFTARLTVFTSAAMAFLAVFALALSMATGRLASRWSAELARSSTLRISAPDDQIAGQTAAALEVLRTTPGIATARPLDGGEARALLEPWFGPDLPVESLPIPQLVEIVETGDGYDTTGLRARLQAEVPGAVLDDHTRWRQPLVEAAGRLRMLGIAAILLIAASTAAMITLAAQAALTANDQVIRVLRLVGAQDAYIARAFVRRFTLRALTGAAAGTLAGMAAIWLLPRADAAGGFLTGLGFQGIGWLLPVVIPPLAAITAFLATRWAAIRTLRAKS</sequence>
<protein>
    <submittedName>
        <fullName evidence="8">Cell division ABC transporter subunit FtsX</fullName>
    </submittedName>
</protein>
<proteinExistence type="predicted"/>
<evidence type="ECO:0000256" key="1">
    <source>
        <dbReference type="ARBA" id="ARBA00004651"/>
    </source>
</evidence>
<dbReference type="PANTHER" id="PTHR47755">
    <property type="entry name" value="CELL DIVISION PROTEIN FTSX"/>
    <property type="match status" value="1"/>
</dbReference>
<feature type="domain" description="ABC3 transporter permease C-terminal" evidence="7">
    <location>
        <begin position="188"/>
        <end position="296"/>
    </location>
</feature>
<gene>
    <name evidence="8" type="ORF">ROA7023_00588</name>
</gene>
<feature type="transmembrane region" description="Helical" evidence="6">
    <location>
        <begin position="35"/>
        <end position="57"/>
    </location>
</feature>
<name>A0A1Y5RNH5_9RHOB</name>
<dbReference type="InterPro" id="IPR004513">
    <property type="entry name" value="FtsX"/>
</dbReference>
<dbReference type="Proteomes" id="UP000193900">
    <property type="component" value="Unassembled WGS sequence"/>
</dbReference>
<organism evidence="8 9">
    <name type="scientific">Roseisalinus antarcticus</name>
    <dbReference type="NCBI Taxonomy" id="254357"/>
    <lineage>
        <taxon>Bacteria</taxon>
        <taxon>Pseudomonadati</taxon>
        <taxon>Pseudomonadota</taxon>
        <taxon>Alphaproteobacteria</taxon>
        <taxon>Rhodobacterales</taxon>
        <taxon>Roseobacteraceae</taxon>
        <taxon>Roseisalinus</taxon>
    </lineage>
</organism>
<reference evidence="8 9" key="1">
    <citation type="submission" date="2017-03" db="EMBL/GenBank/DDBJ databases">
        <authorList>
            <person name="Afonso C.L."/>
            <person name="Miller P.J."/>
            <person name="Scott M.A."/>
            <person name="Spackman E."/>
            <person name="Goraichik I."/>
            <person name="Dimitrov K.M."/>
            <person name="Suarez D.L."/>
            <person name="Swayne D.E."/>
        </authorList>
    </citation>
    <scope>NUCLEOTIDE SEQUENCE [LARGE SCALE GENOMIC DNA]</scope>
    <source>
        <strain evidence="8 9">CECT 7023</strain>
    </source>
</reference>
<feature type="transmembrane region" description="Helical" evidence="6">
    <location>
        <begin position="185"/>
        <end position="209"/>
    </location>
</feature>
<dbReference type="GO" id="GO:0032153">
    <property type="term" value="C:cell division site"/>
    <property type="evidence" value="ECO:0007669"/>
    <property type="project" value="TreeGrafter"/>
</dbReference>
<keyword evidence="8" id="KW-0132">Cell division</keyword>
<dbReference type="GO" id="GO:0051301">
    <property type="term" value="P:cell division"/>
    <property type="evidence" value="ECO:0007669"/>
    <property type="project" value="UniProtKB-KW"/>
</dbReference>
<dbReference type="PANTHER" id="PTHR47755:SF1">
    <property type="entry name" value="CELL DIVISION PROTEIN FTSX"/>
    <property type="match status" value="1"/>
</dbReference>
<feature type="transmembrane region" description="Helical" evidence="6">
    <location>
        <begin position="241"/>
        <end position="259"/>
    </location>
</feature>
<keyword evidence="3 6" id="KW-0812">Transmembrane</keyword>
<evidence type="ECO:0000259" key="7">
    <source>
        <dbReference type="Pfam" id="PF02687"/>
    </source>
</evidence>
<evidence type="ECO:0000313" key="8">
    <source>
        <dbReference type="EMBL" id="SLN21736.1"/>
    </source>
</evidence>
<evidence type="ECO:0000256" key="5">
    <source>
        <dbReference type="ARBA" id="ARBA00023136"/>
    </source>
</evidence>
<dbReference type="GO" id="GO:0005886">
    <property type="term" value="C:plasma membrane"/>
    <property type="evidence" value="ECO:0007669"/>
    <property type="project" value="UniProtKB-SubCell"/>
</dbReference>
<evidence type="ECO:0000256" key="2">
    <source>
        <dbReference type="ARBA" id="ARBA00022475"/>
    </source>
</evidence>
<accession>A0A1Y5RNH5</accession>
<dbReference type="AlphaFoldDB" id="A0A1Y5RNH5"/>
<keyword evidence="4 6" id="KW-1133">Transmembrane helix</keyword>
<evidence type="ECO:0000256" key="4">
    <source>
        <dbReference type="ARBA" id="ARBA00022989"/>
    </source>
</evidence>
<evidence type="ECO:0000256" key="6">
    <source>
        <dbReference type="SAM" id="Phobius"/>
    </source>
</evidence>
<evidence type="ECO:0000313" key="9">
    <source>
        <dbReference type="Proteomes" id="UP000193900"/>
    </source>
</evidence>
<dbReference type="EMBL" id="FWFZ01000002">
    <property type="protein sequence ID" value="SLN21736.1"/>
    <property type="molecule type" value="Genomic_DNA"/>
</dbReference>
<feature type="transmembrane region" description="Helical" evidence="6">
    <location>
        <begin position="279"/>
        <end position="301"/>
    </location>
</feature>
<keyword evidence="9" id="KW-1185">Reference proteome</keyword>
<comment type="subcellular location">
    <subcellularLocation>
        <location evidence="1">Cell membrane</location>
        <topology evidence="1">Multi-pass membrane protein</topology>
    </subcellularLocation>
</comment>
<evidence type="ECO:0000256" key="3">
    <source>
        <dbReference type="ARBA" id="ARBA00022692"/>
    </source>
</evidence>
<dbReference type="InterPro" id="IPR003838">
    <property type="entry name" value="ABC3_permease_C"/>
</dbReference>
<dbReference type="Pfam" id="PF02687">
    <property type="entry name" value="FtsX"/>
    <property type="match status" value="1"/>
</dbReference>
<keyword evidence="8" id="KW-0131">Cell cycle</keyword>